<dbReference type="KEGG" id="lhb:D1010_06795"/>
<evidence type="ECO:0000313" key="3">
    <source>
        <dbReference type="Proteomes" id="UP000326779"/>
    </source>
</evidence>
<dbReference type="Pfam" id="PF08984">
    <property type="entry name" value="DUF1858"/>
    <property type="match status" value="1"/>
</dbReference>
<sequence>MIQIKATTPVYDLVHAHPDIVGIMVDIGFTRIADPAVLNTVGHFVDLRKGARLMQISLAKVKQDFEKAGYEVVDDDQ</sequence>
<accession>A0A5P8M4F0</accession>
<dbReference type="InterPro" id="IPR015077">
    <property type="entry name" value="DUF1858"/>
</dbReference>
<evidence type="ECO:0000313" key="2">
    <source>
        <dbReference type="EMBL" id="QFR23135.1"/>
    </source>
</evidence>
<organism evidence="2 3">
    <name type="scientific">Schleiferilactobacillus harbinensis</name>
    <dbReference type="NCBI Taxonomy" id="304207"/>
    <lineage>
        <taxon>Bacteria</taxon>
        <taxon>Bacillati</taxon>
        <taxon>Bacillota</taxon>
        <taxon>Bacilli</taxon>
        <taxon>Lactobacillales</taxon>
        <taxon>Lactobacillaceae</taxon>
        <taxon>Schleiferilactobacillus</taxon>
    </lineage>
</organism>
<proteinExistence type="predicted"/>
<evidence type="ECO:0000259" key="1">
    <source>
        <dbReference type="Pfam" id="PF08984"/>
    </source>
</evidence>
<dbReference type="RefSeq" id="WP_152260558.1">
    <property type="nucleotide sequence ID" value="NZ_CP045143.1"/>
</dbReference>
<protein>
    <submittedName>
        <fullName evidence="2">DUF1858 domain-containing protein</fullName>
    </submittedName>
</protein>
<dbReference type="AlphaFoldDB" id="A0A5P8M4F0"/>
<dbReference type="Proteomes" id="UP000326779">
    <property type="component" value="Chromosome"/>
</dbReference>
<gene>
    <name evidence="2" type="ORF">D1010_06795</name>
</gene>
<feature type="domain" description="DUF1858" evidence="1">
    <location>
        <begin position="4"/>
        <end position="60"/>
    </location>
</feature>
<dbReference type="SUPFAM" id="SSF140683">
    <property type="entry name" value="SP0561-like"/>
    <property type="match status" value="1"/>
</dbReference>
<dbReference type="Gene3D" id="1.10.3910.10">
    <property type="entry name" value="SP0561-like"/>
    <property type="match status" value="1"/>
</dbReference>
<name>A0A5P8M4F0_9LACO</name>
<dbReference type="EMBL" id="CP045143">
    <property type="protein sequence ID" value="QFR23135.1"/>
    <property type="molecule type" value="Genomic_DNA"/>
</dbReference>
<reference evidence="2 3" key="1">
    <citation type="submission" date="2019-10" db="EMBL/GenBank/DDBJ databases">
        <title>The completed genome of Lactobacillus harbinensis M1.</title>
        <authorList>
            <person name="Zheng Y."/>
        </authorList>
    </citation>
    <scope>NUCLEOTIDE SEQUENCE [LARGE SCALE GENOMIC DNA]</scope>
    <source>
        <strain evidence="2 3">M1</strain>
    </source>
</reference>
<dbReference type="InterPro" id="IPR038062">
    <property type="entry name" value="ScdA-like_N_sf"/>
</dbReference>